<gene>
    <name evidence="1" type="ORF">BJ322DRAFT_1109601</name>
</gene>
<dbReference type="EMBL" id="WIUZ02000009">
    <property type="protein sequence ID" value="KAF9783751.1"/>
    <property type="molecule type" value="Genomic_DNA"/>
</dbReference>
<evidence type="ECO:0000313" key="2">
    <source>
        <dbReference type="Proteomes" id="UP000736335"/>
    </source>
</evidence>
<dbReference type="SUPFAM" id="SSF53067">
    <property type="entry name" value="Actin-like ATPase domain"/>
    <property type="match status" value="2"/>
</dbReference>
<dbReference type="OrthoDB" id="2963168at2759"/>
<keyword evidence="2" id="KW-1185">Reference proteome</keyword>
<dbReference type="PANTHER" id="PTHR14187">
    <property type="entry name" value="ALPHA KINASE/ELONGATION FACTOR 2 KINASE"/>
    <property type="match status" value="1"/>
</dbReference>
<sequence>MTRTPYTGTTRKLVLAFDIGTTYSGAAYAFLDPDQVPQINSVNKYLDNPNIGSAKVPSILYYDQDGNFKGVENGTGLQDDETLLRLRWWKLLLGPTEPPEALKKYMSKDLPKGKTIVDVFADLMRYLFNSTKSLFISSDQNGELRWNSVADKIELILTHPNGWGGPQQSQLRTAAIRAEIIPDTPEGRARVHFVTEGEASFNFCATHTEAGENFKHGDKVLVVDAGGGTIDISSYVVTDVEPLQVEELFQPQCLLEGGEIVTGRATEIASEQLKKSTFNTPEDIASFSQKFDEGLKRVFFDDKGTKYVKFGGLRDHDPQHGIKGGKLALTGMQVSSFFEPSINFTVECIRENLTGVLSMDLSAFLVGGFGSSPWLADQLNHRLSDLGLKFFKPDTNTGKAVAVGAVSFYIDHFVKARITRFAYGTTCSTIYRPSNPDHVKRKRNAFVDELGHTYVPDVFTTMLSKGTKVLETRVIRKRVRVTRERAPETAAYARIIKYDGSEEEPRWMDVERDKFETLCHVHADISAAPSIPQRGSSGKMCYYREFDVVLLVGLTELKAQIRWTDSITGIETSSDAEILYDL</sequence>
<evidence type="ECO:0000313" key="1">
    <source>
        <dbReference type="EMBL" id="KAF9783751.1"/>
    </source>
</evidence>
<reference evidence="1" key="2">
    <citation type="submission" date="2020-11" db="EMBL/GenBank/DDBJ databases">
        <authorList>
            <consortium name="DOE Joint Genome Institute"/>
            <person name="Kuo A."/>
            <person name="Miyauchi S."/>
            <person name="Kiss E."/>
            <person name="Drula E."/>
            <person name="Kohler A."/>
            <person name="Sanchez-Garcia M."/>
            <person name="Andreopoulos B."/>
            <person name="Barry K.W."/>
            <person name="Bonito G."/>
            <person name="Buee M."/>
            <person name="Carver A."/>
            <person name="Chen C."/>
            <person name="Cichocki N."/>
            <person name="Clum A."/>
            <person name="Culley D."/>
            <person name="Crous P.W."/>
            <person name="Fauchery L."/>
            <person name="Girlanda M."/>
            <person name="Hayes R."/>
            <person name="Keri Z."/>
            <person name="Labutti K."/>
            <person name="Lipzen A."/>
            <person name="Lombard V."/>
            <person name="Magnuson J."/>
            <person name="Maillard F."/>
            <person name="Morin E."/>
            <person name="Murat C."/>
            <person name="Nolan M."/>
            <person name="Ohm R."/>
            <person name="Pangilinan J."/>
            <person name="Pereira M."/>
            <person name="Perotto S."/>
            <person name="Peter M."/>
            <person name="Riley R."/>
            <person name="Sitrit Y."/>
            <person name="Stielow B."/>
            <person name="Szollosi G."/>
            <person name="Zifcakova L."/>
            <person name="Stursova M."/>
            <person name="Spatafora J.W."/>
            <person name="Tedersoo L."/>
            <person name="Vaario L.-M."/>
            <person name="Yamada A."/>
            <person name="Yan M."/>
            <person name="Wang P."/>
            <person name="Xu J."/>
            <person name="Bruns T."/>
            <person name="Baldrian P."/>
            <person name="Vilgalys R."/>
            <person name="Henrissat B."/>
            <person name="Grigoriev I.V."/>
            <person name="Hibbett D."/>
            <person name="Nagy L.G."/>
            <person name="Martin F.M."/>
        </authorList>
    </citation>
    <scope>NUCLEOTIDE SEQUENCE</scope>
    <source>
        <strain evidence="1">UH-Tt-Lm1</strain>
    </source>
</reference>
<dbReference type="InterPro" id="IPR043129">
    <property type="entry name" value="ATPase_NBD"/>
</dbReference>
<dbReference type="Gene3D" id="3.30.420.40">
    <property type="match status" value="1"/>
</dbReference>
<dbReference type="PANTHER" id="PTHR14187:SF5">
    <property type="entry name" value="HEAT SHOCK 70 KDA PROTEIN 12A"/>
    <property type="match status" value="1"/>
</dbReference>
<dbReference type="CDD" id="cd10170">
    <property type="entry name" value="ASKHA_NBD_HSP70"/>
    <property type="match status" value="1"/>
</dbReference>
<protein>
    <submittedName>
        <fullName evidence="1">Uncharacterized protein</fullName>
    </submittedName>
</protein>
<proteinExistence type="predicted"/>
<dbReference type="Proteomes" id="UP000736335">
    <property type="component" value="Unassembled WGS sequence"/>
</dbReference>
<reference evidence="1" key="1">
    <citation type="journal article" date="2020" name="Nat. Commun.">
        <title>Large-scale genome sequencing of mycorrhizal fungi provides insights into the early evolution of symbiotic traits.</title>
        <authorList>
            <person name="Miyauchi S."/>
            <person name="Kiss E."/>
            <person name="Kuo A."/>
            <person name="Drula E."/>
            <person name="Kohler A."/>
            <person name="Sanchez-Garcia M."/>
            <person name="Morin E."/>
            <person name="Andreopoulos B."/>
            <person name="Barry K.W."/>
            <person name="Bonito G."/>
            <person name="Buee M."/>
            <person name="Carver A."/>
            <person name="Chen C."/>
            <person name="Cichocki N."/>
            <person name="Clum A."/>
            <person name="Culley D."/>
            <person name="Crous P.W."/>
            <person name="Fauchery L."/>
            <person name="Girlanda M."/>
            <person name="Hayes R.D."/>
            <person name="Keri Z."/>
            <person name="LaButti K."/>
            <person name="Lipzen A."/>
            <person name="Lombard V."/>
            <person name="Magnuson J."/>
            <person name="Maillard F."/>
            <person name="Murat C."/>
            <person name="Nolan M."/>
            <person name="Ohm R.A."/>
            <person name="Pangilinan J."/>
            <person name="Pereira M.F."/>
            <person name="Perotto S."/>
            <person name="Peter M."/>
            <person name="Pfister S."/>
            <person name="Riley R."/>
            <person name="Sitrit Y."/>
            <person name="Stielow J.B."/>
            <person name="Szollosi G."/>
            <person name="Zifcakova L."/>
            <person name="Stursova M."/>
            <person name="Spatafora J.W."/>
            <person name="Tedersoo L."/>
            <person name="Vaario L.M."/>
            <person name="Yamada A."/>
            <person name="Yan M."/>
            <person name="Wang P."/>
            <person name="Xu J."/>
            <person name="Bruns T."/>
            <person name="Baldrian P."/>
            <person name="Vilgalys R."/>
            <person name="Dunand C."/>
            <person name="Henrissat B."/>
            <person name="Grigoriev I.V."/>
            <person name="Hibbett D."/>
            <person name="Nagy L.G."/>
            <person name="Martin F.M."/>
        </authorList>
    </citation>
    <scope>NUCLEOTIDE SEQUENCE</scope>
    <source>
        <strain evidence="1">UH-Tt-Lm1</strain>
    </source>
</reference>
<accession>A0A9P6L5Z4</accession>
<dbReference type="AlphaFoldDB" id="A0A9P6L5Z4"/>
<name>A0A9P6L5Z4_9AGAM</name>
<organism evidence="1 2">
    <name type="scientific">Thelephora terrestris</name>
    <dbReference type="NCBI Taxonomy" id="56493"/>
    <lineage>
        <taxon>Eukaryota</taxon>
        <taxon>Fungi</taxon>
        <taxon>Dikarya</taxon>
        <taxon>Basidiomycota</taxon>
        <taxon>Agaricomycotina</taxon>
        <taxon>Agaricomycetes</taxon>
        <taxon>Thelephorales</taxon>
        <taxon>Thelephoraceae</taxon>
        <taxon>Thelephora</taxon>
    </lineage>
</organism>
<comment type="caution">
    <text evidence="1">The sequence shown here is derived from an EMBL/GenBank/DDBJ whole genome shotgun (WGS) entry which is preliminary data.</text>
</comment>